<dbReference type="CDD" id="cd07186">
    <property type="entry name" value="CofD_like"/>
    <property type="match status" value="1"/>
</dbReference>
<dbReference type="Gene3D" id="1.10.8.240">
    <property type="entry name" value="CofD-like domain"/>
    <property type="match status" value="1"/>
</dbReference>
<dbReference type="GO" id="GO:0000287">
    <property type="term" value="F:magnesium ion binding"/>
    <property type="evidence" value="ECO:0007669"/>
    <property type="project" value="InterPro"/>
</dbReference>
<dbReference type="STRING" id="554083.BKD30_02085"/>
<accession>A0A1R1LLB2</accession>
<keyword evidence="4" id="KW-1185">Reference proteome</keyword>
<dbReference type="InterPro" id="IPR038136">
    <property type="entry name" value="CofD-like_dom_sf"/>
</dbReference>
<organism evidence="3 4">
    <name type="scientific">Tersicoccus phoenicis</name>
    <dbReference type="NCBI Taxonomy" id="554083"/>
    <lineage>
        <taxon>Bacteria</taxon>
        <taxon>Bacillati</taxon>
        <taxon>Actinomycetota</taxon>
        <taxon>Actinomycetes</taxon>
        <taxon>Micrococcales</taxon>
        <taxon>Micrococcaceae</taxon>
        <taxon>Tersicoccus</taxon>
    </lineage>
</organism>
<protein>
    <submittedName>
        <fullName evidence="3">2-phospho-L-lactate transferase</fullName>
    </submittedName>
</protein>
<keyword evidence="2" id="KW-0460">Magnesium</keyword>
<dbReference type="Proteomes" id="UP000187085">
    <property type="component" value="Unassembled WGS sequence"/>
</dbReference>
<evidence type="ECO:0000313" key="4">
    <source>
        <dbReference type="Proteomes" id="UP000187085"/>
    </source>
</evidence>
<dbReference type="RefSeq" id="WP_076701290.1">
    <property type="nucleotide sequence ID" value="NZ_MRDE01000009.1"/>
</dbReference>
<reference evidence="3 4" key="1">
    <citation type="submission" date="2016-12" db="EMBL/GenBank/DDBJ databases">
        <title>Draft genome of Tersicoccus phoenicis 1P05MA.</title>
        <authorList>
            <person name="Nakajima Y."/>
            <person name="Yoshizawa S."/>
            <person name="Nakamura K."/>
            <person name="Ogura Y."/>
            <person name="Hayashi T."/>
            <person name="Kogure K."/>
        </authorList>
    </citation>
    <scope>NUCLEOTIDE SEQUENCE [LARGE SCALE GENOMIC DNA]</scope>
    <source>
        <strain evidence="3 4">1p05MA</strain>
    </source>
</reference>
<dbReference type="Pfam" id="PF01933">
    <property type="entry name" value="CofD"/>
    <property type="match status" value="1"/>
</dbReference>
<keyword evidence="1 3" id="KW-0808">Transferase</keyword>
<dbReference type="PANTHER" id="PTHR43007">
    <property type="entry name" value="2-PHOSPHO-L-LACTATE TRANSFERASE"/>
    <property type="match status" value="1"/>
</dbReference>
<dbReference type="HAMAP" id="MF_01257">
    <property type="entry name" value="CofD"/>
    <property type="match status" value="1"/>
</dbReference>
<dbReference type="EMBL" id="MRDE01000009">
    <property type="protein sequence ID" value="OMH28313.1"/>
    <property type="molecule type" value="Genomic_DNA"/>
</dbReference>
<dbReference type="AlphaFoldDB" id="A0A1R1LLB2"/>
<gene>
    <name evidence="3" type="ORF">BKD30_02085</name>
</gene>
<dbReference type="InterPro" id="IPR002882">
    <property type="entry name" value="CofD"/>
</dbReference>
<dbReference type="InterPro" id="IPR010115">
    <property type="entry name" value="FbiA/CofD"/>
</dbReference>
<sequence length="331" mass="35010">MRITVLAGGVGGARFTRGLLHHLRADGVTGKEVTVTIVVNTGDDLWLNGLRVCPDLDTVMYTLGGGIDEDQGWGRADESRRVASEIEKYGRGWPWFLLGDLDLATHVVRTDLLHQGRTLSDATDLLCRRWRPDARLLPMSDQPVETRVRLAAGVDEHAAGETIHFEEWWVRYRARVPAAGFVQDGVASAEPAPGVLEAIHDADLVILPPSNPVVSIGMILGVPGIRDAVRAASAPVVGVSPIIGGAAVRGMAGACLRTIGVEPSATAVAEHYGARSAAGLLDAWLVDDVDAGSVPVLEAAGIRSAARPLWMRDVPTTAAIAAEVLQISASV</sequence>
<dbReference type="OrthoDB" id="7466225at2"/>
<evidence type="ECO:0000256" key="2">
    <source>
        <dbReference type="ARBA" id="ARBA00022842"/>
    </source>
</evidence>
<name>A0A1R1LLB2_9MICC</name>
<evidence type="ECO:0000256" key="1">
    <source>
        <dbReference type="ARBA" id="ARBA00022679"/>
    </source>
</evidence>
<evidence type="ECO:0000313" key="3">
    <source>
        <dbReference type="EMBL" id="OMH28313.1"/>
    </source>
</evidence>
<dbReference type="GO" id="GO:0043743">
    <property type="term" value="F:LPPG:FO 2-phospho-L-lactate transferase activity"/>
    <property type="evidence" value="ECO:0007669"/>
    <property type="project" value="InterPro"/>
</dbReference>
<dbReference type="SUPFAM" id="SSF142338">
    <property type="entry name" value="CofD-like"/>
    <property type="match status" value="1"/>
</dbReference>
<comment type="caution">
    <text evidence="3">The sequence shown here is derived from an EMBL/GenBank/DDBJ whole genome shotgun (WGS) entry which is preliminary data.</text>
</comment>
<proteinExistence type="inferred from homology"/>
<dbReference type="PANTHER" id="PTHR43007:SF1">
    <property type="entry name" value="2-PHOSPHO-L-LACTATE TRANSFERASE"/>
    <property type="match status" value="1"/>
</dbReference>
<dbReference type="Gene3D" id="3.40.50.10680">
    <property type="entry name" value="CofD-like domains"/>
    <property type="match status" value="1"/>
</dbReference>
<dbReference type="NCBIfam" id="TIGR01819">
    <property type="entry name" value="F420_cofD"/>
    <property type="match status" value="1"/>
</dbReference>